<dbReference type="Pfam" id="PF13568">
    <property type="entry name" value="OMP_b-brl_2"/>
    <property type="match status" value="1"/>
</dbReference>
<proteinExistence type="predicted"/>
<feature type="region of interest" description="Disordered" evidence="1">
    <location>
        <begin position="285"/>
        <end position="343"/>
    </location>
</feature>
<accession>A0ABS1KMJ3</accession>
<dbReference type="RefSeq" id="WP_202007782.1">
    <property type="nucleotide sequence ID" value="NZ_JAERRB010000001.1"/>
</dbReference>
<gene>
    <name evidence="3" type="ORF">JI741_04495</name>
</gene>
<sequence length="595" mass="64741">MPNVNDNEFDKLFQEAAAHIAPEFDPEDWDRLAQRLEREEKAARARSTSLYAVVALLLLSSLGSHWQNATQNNVGFGWSDTPSSAAQGTSTEEKNADTDKTSIQIQSESLPTKATQDENGENAAGTKNIIPEQSDKNAAGESTVQKQSTASVVDAKETKVTTVIDGKTTQEQKSSSPGNANAQQRVVNSTKKSTSDGSADLAGKSKKLQSTRPIAFTKQNEAKTQHETTPRQSTEKSASDDQAKTLNVNKDSSPNASASSTDSGNASPKTNRATVQHNSVALASAGSLASNKKQVQQNTSTEIARPETTDAIQKNGAEKTTEAETTNTPIVSAATPATTDQPATAAPAFTNEHQTPASTNRPLSHEPIVIDTTDKIVPVRLANATDSTGTRVVYDEKKNVTHRWFLKLPVSPDFSSINYETPGKPGINIGLLAEYSLSRHFFVSTGAIWSKKIYDKENPDKTYSSGGYSAKAKSMRGDCRVLDIPINVTYYIFPEAKTSLFVTVGSSSYIMLNEEYVYTVWANQRDYEYTENFSNKNREWFSMLNISFGIQRMVGERFFVQAEPFIKAPVSGVGEGKVNLASTGAFFSLKYRLSK</sequence>
<evidence type="ECO:0000313" key="4">
    <source>
        <dbReference type="Proteomes" id="UP000613030"/>
    </source>
</evidence>
<feature type="compositionally biased region" description="Basic and acidic residues" evidence="1">
    <location>
        <begin position="220"/>
        <end position="243"/>
    </location>
</feature>
<feature type="compositionally biased region" description="Basic and acidic residues" evidence="1">
    <location>
        <begin position="91"/>
        <end position="100"/>
    </location>
</feature>
<feature type="compositionally biased region" description="Low complexity" evidence="1">
    <location>
        <begin position="251"/>
        <end position="263"/>
    </location>
</feature>
<organism evidence="3 4">
    <name type="scientific">Chryseolinea lacunae</name>
    <dbReference type="NCBI Taxonomy" id="2801331"/>
    <lineage>
        <taxon>Bacteria</taxon>
        <taxon>Pseudomonadati</taxon>
        <taxon>Bacteroidota</taxon>
        <taxon>Cytophagia</taxon>
        <taxon>Cytophagales</taxon>
        <taxon>Fulvivirgaceae</taxon>
        <taxon>Chryseolinea</taxon>
    </lineage>
</organism>
<keyword evidence="4" id="KW-1185">Reference proteome</keyword>
<feature type="compositionally biased region" description="Polar residues" evidence="1">
    <location>
        <begin position="167"/>
        <end position="197"/>
    </location>
</feature>
<reference evidence="3 4" key="1">
    <citation type="submission" date="2021-01" db="EMBL/GenBank/DDBJ databases">
        <title>Chryseolinea sp. Jin1 Genome sequencing and assembly.</title>
        <authorList>
            <person name="Kim I."/>
        </authorList>
    </citation>
    <scope>NUCLEOTIDE SEQUENCE [LARGE SCALE GENOMIC DNA]</scope>
    <source>
        <strain evidence="3 4">Jin1</strain>
    </source>
</reference>
<evidence type="ECO:0000259" key="2">
    <source>
        <dbReference type="Pfam" id="PF13568"/>
    </source>
</evidence>
<feature type="compositionally biased region" description="Low complexity" evidence="1">
    <location>
        <begin position="323"/>
        <end position="343"/>
    </location>
</feature>
<evidence type="ECO:0000313" key="3">
    <source>
        <dbReference type="EMBL" id="MBL0740462.1"/>
    </source>
</evidence>
<feature type="compositionally biased region" description="Polar residues" evidence="1">
    <location>
        <begin position="140"/>
        <end position="151"/>
    </location>
</feature>
<comment type="caution">
    <text evidence="3">The sequence shown here is derived from an EMBL/GenBank/DDBJ whole genome shotgun (WGS) entry which is preliminary data.</text>
</comment>
<feature type="compositionally biased region" description="Polar residues" evidence="1">
    <location>
        <begin position="75"/>
        <end position="90"/>
    </location>
</feature>
<feature type="compositionally biased region" description="Polar residues" evidence="1">
    <location>
        <begin position="101"/>
        <end position="114"/>
    </location>
</feature>
<dbReference type="InterPro" id="IPR025665">
    <property type="entry name" value="Beta-barrel_OMP_2"/>
</dbReference>
<feature type="region of interest" description="Disordered" evidence="1">
    <location>
        <begin position="75"/>
        <end position="272"/>
    </location>
</feature>
<protein>
    <submittedName>
        <fullName evidence="3">Outer membrane beta-barrel protein</fullName>
    </submittedName>
</protein>
<dbReference type="EMBL" id="JAERRB010000001">
    <property type="protein sequence ID" value="MBL0740462.1"/>
    <property type="molecule type" value="Genomic_DNA"/>
</dbReference>
<feature type="domain" description="Outer membrane protein beta-barrel" evidence="2">
    <location>
        <begin position="424"/>
        <end position="562"/>
    </location>
</feature>
<dbReference type="Proteomes" id="UP000613030">
    <property type="component" value="Unassembled WGS sequence"/>
</dbReference>
<evidence type="ECO:0000256" key="1">
    <source>
        <dbReference type="SAM" id="MobiDB-lite"/>
    </source>
</evidence>
<feature type="compositionally biased region" description="Polar residues" evidence="1">
    <location>
        <begin position="291"/>
        <end position="302"/>
    </location>
</feature>
<name>A0ABS1KMJ3_9BACT</name>